<dbReference type="Gene3D" id="3.10.350.10">
    <property type="entry name" value="LysM domain"/>
    <property type="match status" value="1"/>
</dbReference>
<feature type="region of interest" description="Disordered" evidence="1">
    <location>
        <begin position="576"/>
        <end position="625"/>
    </location>
</feature>
<name>A0A4R5F2I0_9ACTN</name>
<gene>
    <name evidence="3" type="ORF">E1295_29390</name>
</gene>
<dbReference type="AlphaFoldDB" id="A0A4R5F2I0"/>
<organism evidence="3 4">
    <name type="scientific">Nonomuraea mesophila</name>
    <dbReference type="NCBI Taxonomy" id="2530382"/>
    <lineage>
        <taxon>Bacteria</taxon>
        <taxon>Bacillati</taxon>
        <taxon>Actinomycetota</taxon>
        <taxon>Actinomycetes</taxon>
        <taxon>Streptosporangiales</taxon>
        <taxon>Streptosporangiaceae</taxon>
        <taxon>Nonomuraea</taxon>
    </lineage>
</organism>
<feature type="compositionally biased region" description="Pro residues" evidence="1">
    <location>
        <begin position="593"/>
        <end position="615"/>
    </location>
</feature>
<dbReference type="PROSITE" id="PS51782">
    <property type="entry name" value="LYSM"/>
    <property type="match status" value="1"/>
</dbReference>
<dbReference type="RefSeq" id="WP_132634821.1">
    <property type="nucleotide sequence ID" value="NZ_SMLD01000094.1"/>
</dbReference>
<sequence>MSQGFVSIGPGGLEELHKAGKACADTAAALSGILRDFQAGAAPDVDTYDLIEEGAAEFAKGYEAFFNGLSSALWQRETIMRQLEEGLRAGAVAYDAADSGRSGAPPASRAVEPPSPGTVSIIWNATLDMLGMGGAYEERLAQMRESCLATAQNLRSVHDTHISAIEAHVQRAGWSGDAADAFRETWRTRVNPPDGNAETPSLAALAARSDEAAAIVDNAIKATQETKKYVTLLLASLGVAAGAGAALSMGAKAINRLAARQALGRVALLLSGRHAKLGAMLLRVAEKLAFRSGARLLGAKEAGRAALSAYVKNSALVAGTNYVNSGLANTLRGREDPWAVNVKMAGTLAGLSVLGGGVGFVKGLAPVARLAQNHPMAFAVGLEGALNAGASTGLSLLYDGKPLGAALKDGLTVGAVSAIFGGGYARLLRDKTGLRHHAFHKADKWDLKLSAADPSKPLTPMNARFTPRHLFSWMDPAKHGYVPVVGRGVSDPTTVWAPRNSLSARVREFQVWNPQQALNKISTWPKVTQAPAQGLVNFGSKPVSTFLDGSPFVKGRLLGLLPGTISYGLVPRGQVDTPDLSVPEHDDWTSSAPEPPPEQTVPEPPEQTVPEPPPTLGGGERVVAPGDTLGHIAVDEYGDPGHAQTVYEANDDIDGITPDHIEPGWRLDIPEIPTGERPPEP</sequence>
<dbReference type="InterPro" id="IPR036779">
    <property type="entry name" value="LysM_dom_sf"/>
</dbReference>
<evidence type="ECO:0000256" key="1">
    <source>
        <dbReference type="SAM" id="MobiDB-lite"/>
    </source>
</evidence>
<comment type="caution">
    <text evidence="3">The sequence shown here is derived from an EMBL/GenBank/DDBJ whole genome shotgun (WGS) entry which is preliminary data.</text>
</comment>
<dbReference type="InterPro" id="IPR018392">
    <property type="entry name" value="LysM"/>
</dbReference>
<feature type="region of interest" description="Disordered" evidence="1">
    <location>
        <begin position="653"/>
        <end position="681"/>
    </location>
</feature>
<accession>A0A4R5F2I0</accession>
<dbReference type="EMBL" id="SMLD01000094">
    <property type="protein sequence ID" value="TDE41582.1"/>
    <property type="molecule type" value="Genomic_DNA"/>
</dbReference>
<proteinExistence type="predicted"/>
<protein>
    <recommendedName>
        <fullName evidence="2">LysM domain-containing protein</fullName>
    </recommendedName>
</protein>
<keyword evidence="4" id="KW-1185">Reference proteome</keyword>
<feature type="compositionally biased region" description="Basic and acidic residues" evidence="1">
    <location>
        <begin position="657"/>
        <end position="669"/>
    </location>
</feature>
<dbReference type="Proteomes" id="UP000295136">
    <property type="component" value="Unassembled WGS sequence"/>
</dbReference>
<feature type="domain" description="LysM" evidence="2">
    <location>
        <begin position="619"/>
        <end position="669"/>
    </location>
</feature>
<evidence type="ECO:0000259" key="2">
    <source>
        <dbReference type="PROSITE" id="PS51782"/>
    </source>
</evidence>
<evidence type="ECO:0000313" key="4">
    <source>
        <dbReference type="Proteomes" id="UP000295136"/>
    </source>
</evidence>
<evidence type="ECO:0000313" key="3">
    <source>
        <dbReference type="EMBL" id="TDE41582.1"/>
    </source>
</evidence>
<reference evidence="3 4" key="1">
    <citation type="submission" date="2019-03" db="EMBL/GenBank/DDBJ databases">
        <title>Draft genome sequences of novel Actinobacteria.</title>
        <authorList>
            <person name="Sahin N."/>
            <person name="Ay H."/>
            <person name="Saygin H."/>
        </authorList>
    </citation>
    <scope>NUCLEOTIDE SEQUENCE [LARGE SCALE GENOMIC DNA]</scope>
    <source>
        <strain evidence="3 4">6K102</strain>
    </source>
</reference>